<dbReference type="InterPro" id="IPR006016">
    <property type="entry name" value="UspA"/>
</dbReference>
<feature type="domain" description="Light-independent protochlorophyllide reductase subunit B-like C-terminal" evidence="3">
    <location>
        <begin position="348"/>
        <end position="390"/>
    </location>
</feature>
<dbReference type="GO" id="GO:0016491">
    <property type="term" value="F:oxidoreductase activity"/>
    <property type="evidence" value="ECO:0007669"/>
    <property type="project" value="InterPro"/>
</dbReference>
<dbReference type="OrthoDB" id="107650at2157"/>
<protein>
    <recommendedName>
        <fullName evidence="6">Universal stress protein</fullName>
    </recommendedName>
</protein>
<evidence type="ECO:0000313" key="4">
    <source>
        <dbReference type="EMBL" id="CVK34239.1"/>
    </source>
</evidence>
<reference evidence="4 5" key="1">
    <citation type="submission" date="2016-01" db="EMBL/GenBank/DDBJ databases">
        <authorList>
            <person name="Manzoor S."/>
        </authorList>
    </citation>
    <scope>NUCLEOTIDE SEQUENCE [LARGE SCALE GENOMIC DNA]</scope>
    <source>
        <strain evidence="4">Methanoculleus sp MAB1</strain>
    </source>
</reference>
<feature type="domain" description="UspA" evidence="2">
    <location>
        <begin position="2"/>
        <end position="155"/>
    </location>
</feature>
<evidence type="ECO:0000256" key="1">
    <source>
        <dbReference type="ARBA" id="ARBA00008791"/>
    </source>
</evidence>
<dbReference type="InterPro" id="IPR006015">
    <property type="entry name" value="Universal_stress_UspA"/>
</dbReference>
<dbReference type="CDD" id="cd00293">
    <property type="entry name" value="USP-like"/>
    <property type="match status" value="2"/>
</dbReference>
<feature type="domain" description="UspA" evidence="2">
    <location>
        <begin position="172"/>
        <end position="329"/>
    </location>
</feature>
<dbReference type="PANTHER" id="PTHR46268">
    <property type="entry name" value="STRESS RESPONSE PROTEIN NHAX"/>
    <property type="match status" value="1"/>
</dbReference>
<dbReference type="GeneID" id="27138521"/>
<dbReference type="Gene3D" id="3.40.50.620">
    <property type="entry name" value="HUPs"/>
    <property type="match status" value="2"/>
</dbReference>
<dbReference type="InterPro" id="IPR042298">
    <property type="entry name" value="P-CP_red_C"/>
</dbReference>
<dbReference type="GO" id="GO:0015995">
    <property type="term" value="P:chlorophyll biosynthetic process"/>
    <property type="evidence" value="ECO:0007669"/>
    <property type="project" value="InterPro"/>
</dbReference>
<gene>
    <name evidence="4" type="ORF">MMAB1_3026</name>
</gene>
<evidence type="ECO:0000313" key="5">
    <source>
        <dbReference type="Proteomes" id="UP000069850"/>
    </source>
</evidence>
<dbReference type="InterPro" id="IPR014729">
    <property type="entry name" value="Rossmann-like_a/b/a_fold"/>
</dbReference>
<proteinExistence type="inferred from homology"/>
<dbReference type="Pfam" id="PF00582">
    <property type="entry name" value="Usp"/>
    <property type="match status" value="2"/>
</dbReference>
<organism evidence="4 5">
    <name type="scientific">Methanoculleus bourgensis</name>
    <dbReference type="NCBI Taxonomy" id="83986"/>
    <lineage>
        <taxon>Archaea</taxon>
        <taxon>Methanobacteriati</taxon>
        <taxon>Methanobacteriota</taxon>
        <taxon>Stenosarchaea group</taxon>
        <taxon>Methanomicrobia</taxon>
        <taxon>Methanomicrobiales</taxon>
        <taxon>Methanomicrobiaceae</taxon>
        <taxon>Methanoculleus</taxon>
    </lineage>
</organism>
<evidence type="ECO:0008006" key="6">
    <source>
        <dbReference type="Google" id="ProtNLM"/>
    </source>
</evidence>
<dbReference type="EMBL" id="LT158599">
    <property type="protein sequence ID" value="CVK34239.1"/>
    <property type="molecule type" value="Genomic_DNA"/>
</dbReference>
<evidence type="ECO:0000259" key="2">
    <source>
        <dbReference type="Pfam" id="PF00582"/>
    </source>
</evidence>
<dbReference type="Proteomes" id="UP000069850">
    <property type="component" value="Chromosome 1"/>
</dbReference>
<accession>A0A0X3BQP0</accession>
<dbReference type="GO" id="GO:0015979">
    <property type="term" value="P:photosynthesis"/>
    <property type="evidence" value="ECO:0007669"/>
    <property type="project" value="InterPro"/>
</dbReference>
<sequence>MMYQQIFVGVDGSPCSDLAGEAALAFASATGKGRCTGCHVYAARMHRQRFEDMEPGLPERYQEEERLGSLRATHDDLISGGMALISDAYLAPLEAKAAARGVPFEPVTAEGRGYVEILRLLREHRPDLAVLGATGHGQTPEVPLGSLAERVLLYAGTGDLLLVRRPWDLRNRPVVVGVDGSDASYAALERAAAIASAFDAPLEAVAVYDPFFHTAVFPVIAGVLPEEAQRRFNFAAQERLHDEIIDRGLEHLYRQNLERGAALARALGARVHTAVIAGRVCPQVHHYAAARGAGLLVLGRYGLHREEESLIGSNTLNLARMSTTNVLVVAPPKTPIAVPDLPCDAIPWTPEAENLLARVPPFARRMARMAVEEHARTQGLSWVTENTVRDVARRAGMGGGQGAGP</sequence>
<dbReference type="Gene3D" id="1.10.8.550">
    <property type="entry name" value="Proto-chlorophyllide reductase 57 kD subunit B"/>
    <property type="match status" value="1"/>
</dbReference>
<dbReference type="Pfam" id="PF08369">
    <property type="entry name" value="PCP_red"/>
    <property type="match status" value="1"/>
</dbReference>
<dbReference type="AlphaFoldDB" id="A0A0X3BQP0"/>
<dbReference type="PANTHER" id="PTHR46268:SF6">
    <property type="entry name" value="UNIVERSAL STRESS PROTEIN UP12"/>
    <property type="match status" value="1"/>
</dbReference>
<name>A0A0X3BQP0_9EURY</name>
<comment type="similarity">
    <text evidence="1">Belongs to the universal stress protein A family.</text>
</comment>
<dbReference type="PRINTS" id="PR01438">
    <property type="entry name" value="UNVRSLSTRESS"/>
</dbReference>
<dbReference type="RefSeq" id="WP_083531505.1">
    <property type="nucleotide sequence ID" value="NZ_LT158599.1"/>
</dbReference>
<dbReference type="KEGG" id="mema:MMAB1_3026"/>
<dbReference type="SUPFAM" id="SSF52402">
    <property type="entry name" value="Adenine nucleotide alpha hydrolases-like"/>
    <property type="match status" value="2"/>
</dbReference>
<dbReference type="InterPro" id="IPR013580">
    <property type="entry name" value="LI-POR_suB-like_C"/>
</dbReference>
<evidence type="ECO:0000259" key="3">
    <source>
        <dbReference type="Pfam" id="PF08369"/>
    </source>
</evidence>